<keyword evidence="4" id="KW-0808">Transferase</keyword>
<dbReference type="GO" id="GO:0046872">
    <property type="term" value="F:metal ion binding"/>
    <property type="evidence" value="ECO:0007669"/>
    <property type="project" value="UniProtKB-KW"/>
</dbReference>
<accession>A0A511YJT0</accession>
<organism evidence="12 13">
    <name type="scientific">Chryseobacterium hagamense</name>
    <dbReference type="NCBI Taxonomy" id="395935"/>
    <lineage>
        <taxon>Bacteria</taxon>
        <taxon>Pseudomonadati</taxon>
        <taxon>Bacteroidota</taxon>
        <taxon>Flavobacteriia</taxon>
        <taxon>Flavobacteriales</taxon>
        <taxon>Weeksellaceae</taxon>
        <taxon>Chryseobacterium group</taxon>
        <taxon>Chryseobacterium</taxon>
    </lineage>
</organism>
<dbReference type="InterPro" id="IPR020578">
    <property type="entry name" value="Aminotrans_V_PyrdxlP_BS"/>
</dbReference>
<dbReference type="Proteomes" id="UP000321863">
    <property type="component" value="Unassembled WGS sequence"/>
</dbReference>
<evidence type="ECO:0000256" key="6">
    <source>
        <dbReference type="ARBA" id="ARBA00022898"/>
    </source>
</evidence>
<evidence type="ECO:0000256" key="5">
    <source>
        <dbReference type="ARBA" id="ARBA00022723"/>
    </source>
</evidence>
<keyword evidence="6" id="KW-0663">Pyridoxal phosphate</keyword>
<comment type="similarity">
    <text evidence="2">Belongs to the class-V pyridoxal-phosphate-dependent aminotransferase family. NifS/IscS subfamily.</text>
</comment>
<evidence type="ECO:0000256" key="2">
    <source>
        <dbReference type="ARBA" id="ARBA00006490"/>
    </source>
</evidence>
<dbReference type="InterPro" id="IPR000192">
    <property type="entry name" value="Aminotrans_V_dom"/>
</dbReference>
<keyword evidence="7" id="KW-0408">Iron</keyword>
<keyword evidence="5" id="KW-0479">Metal-binding</keyword>
<evidence type="ECO:0000256" key="8">
    <source>
        <dbReference type="ARBA" id="ARBA00023014"/>
    </source>
</evidence>
<dbReference type="PANTHER" id="PTHR11601:SF34">
    <property type="entry name" value="CYSTEINE DESULFURASE"/>
    <property type="match status" value="1"/>
</dbReference>
<comment type="catalytic activity">
    <reaction evidence="9">
        <text>(sulfur carrier)-H + L-cysteine = (sulfur carrier)-SH + L-alanine</text>
        <dbReference type="Rhea" id="RHEA:43892"/>
        <dbReference type="Rhea" id="RHEA-COMP:14737"/>
        <dbReference type="Rhea" id="RHEA-COMP:14739"/>
        <dbReference type="ChEBI" id="CHEBI:29917"/>
        <dbReference type="ChEBI" id="CHEBI:35235"/>
        <dbReference type="ChEBI" id="CHEBI:57972"/>
        <dbReference type="ChEBI" id="CHEBI:64428"/>
        <dbReference type="EC" id="2.8.1.7"/>
    </reaction>
</comment>
<dbReference type="InterPro" id="IPR015422">
    <property type="entry name" value="PyrdxlP-dep_Trfase_small"/>
</dbReference>
<sequence length="379" mass="41439">MTPPTIYLDYNATTRLDEEVLQAMLPFFTEYYQNPGSSHLAGLTVNELIENACWQVADFIGGKPDEMVFTSGATESINLAVRGISNGKRDHLITLCTEHKAVLDTVTDHAVKNNLACSILPVQNDGLIDWERFEEAITDQTLLVSIMLVNNETGTIQNIKKISEMVHAKGAFLLCDATQAVGKIPVDVHELGIDLMAFSAHKFYGPKGVGGLYISKSVRKYLEAQITGGGQQKNRRSGTLNVPGIIGMAKACEIANKRMDHDATYVKSLRGHLENKLLEIEGTAVNGSVEHRIFNTSNILFKNVFSEQMILSLQHISVSSGSACSSVTTEPSHVLKGLGLNDEDALCSLRFSLGKGNTKEEIDVAVQRISGLVTQFRKE</sequence>
<dbReference type="PROSITE" id="PS00595">
    <property type="entry name" value="AA_TRANSFER_CLASS_5"/>
    <property type="match status" value="1"/>
</dbReference>
<gene>
    <name evidence="12" type="primary">yfhO</name>
    <name evidence="12" type="ORF">CHA01nite_11460</name>
</gene>
<dbReference type="InterPro" id="IPR015421">
    <property type="entry name" value="PyrdxlP-dep_Trfase_major"/>
</dbReference>
<comment type="caution">
    <text evidence="12">The sequence shown here is derived from an EMBL/GenBank/DDBJ whole genome shotgun (WGS) entry which is preliminary data.</text>
</comment>
<dbReference type="Pfam" id="PF00266">
    <property type="entry name" value="Aminotran_5"/>
    <property type="match status" value="1"/>
</dbReference>
<dbReference type="PIRSF" id="PIRSF005572">
    <property type="entry name" value="NifS"/>
    <property type="match status" value="1"/>
</dbReference>
<reference evidence="12 13" key="1">
    <citation type="submission" date="2019-07" db="EMBL/GenBank/DDBJ databases">
        <title>Whole genome shotgun sequence of Chryseobacterium hagamense NBRC 105253.</title>
        <authorList>
            <person name="Hosoyama A."/>
            <person name="Uohara A."/>
            <person name="Ohji S."/>
            <person name="Ichikawa N."/>
        </authorList>
    </citation>
    <scope>NUCLEOTIDE SEQUENCE [LARGE SCALE GENOMIC DNA]</scope>
    <source>
        <strain evidence="12 13">NBRC 105253</strain>
    </source>
</reference>
<dbReference type="GO" id="GO:0031071">
    <property type="term" value="F:cysteine desulfurase activity"/>
    <property type="evidence" value="ECO:0007669"/>
    <property type="project" value="UniProtKB-EC"/>
</dbReference>
<dbReference type="GO" id="GO:0051536">
    <property type="term" value="F:iron-sulfur cluster binding"/>
    <property type="evidence" value="ECO:0007669"/>
    <property type="project" value="UniProtKB-KW"/>
</dbReference>
<evidence type="ECO:0000313" key="12">
    <source>
        <dbReference type="EMBL" id="GEN75406.1"/>
    </source>
</evidence>
<dbReference type="AlphaFoldDB" id="A0A511YJT0"/>
<evidence type="ECO:0000256" key="3">
    <source>
        <dbReference type="ARBA" id="ARBA00012239"/>
    </source>
</evidence>
<keyword evidence="8" id="KW-0411">Iron-sulfur</keyword>
<keyword evidence="13" id="KW-1185">Reference proteome</keyword>
<dbReference type="InterPro" id="IPR015424">
    <property type="entry name" value="PyrdxlP-dep_Trfase"/>
</dbReference>
<dbReference type="EC" id="2.8.1.7" evidence="3"/>
<evidence type="ECO:0000256" key="9">
    <source>
        <dbReference type="ARBA" id="ARBA00050776"/>
    </source>
</evidence>
<evidence type="ECO:0000256" key="10">
    <source>
        <dbReference type="RuleBase" id="RU004504"/>
    </source>
</evidence>
<evidence type="ECO:0000256" key="7">
    <source>
        <dbReference type="ARBA" id="ARBA00023004"/>
    </source>
</evidence>
<dbReference type="Gene3D" id="3.40.640.10">
    <property type="entry name" value="Type I PLP-dependent aspartate aminotransferase-like (Major domain)"/>
    <property type="match status" value="1"/>
</dbReference>
<dbReference type="Gene3D" id="3.90.1150.10">
    <property type="entry name" value="Aspartate Aminotransferase, domain 1"/>
    <property type="match status" value="1"/>
</dbReference>
<dbReference type="PANTHER" id="PTHR11601">
    <property type="entry name" value="CYSTEINE DESULFURYLASE FAMILY MEMBER"/>
    <property type="match status" value="1"/>
</dbReference>
<name>A0A511YJT0_9FLAO</name>
<evidence type="ECO:0000259" key="11">
    <source>
        <dbReference type="Pfam" id="PF00266"/>
    </source>
</evidence>
<comment type="cofactor">
    <cofactor evidence="1 10">
        <name>pyridoxal 5'-phosphate</name>
        <dbReference type="ChEBI" id="CHEBI:597326"/>
    </cofactor>
</comment>
<proteinExistence type="inferred from homology"/>
<protein>
    <recommendedName>
        <fullName evidence="3">cysteine desulfurase</fullName>
        <ecNumber evidence="3">2.8.1.7</ecNumber>
    </recommendedName>
</protein>
<dbReference type="OrthoDB" id="9808002at2"/>
<dbReference type="InterPro" id="IPR016454">
    <property type="entry name" value="Cysteine_dSase"/>
</dbReference>
<evidence type="ECO:0000256" key="1">
    <source>
        <dbReference type="ARBA" id="ARBA00001933"/>
    </source>
</evidence>
<dbReference type="RefSeq" id="WP_146940362.1">
    <property type="nucleotide sequence ID" value="NZ_BJYJ01000003.1"/>
</dbReference>
<dbReference type="SUPFAM" id="SSF53383">
    <property type="entry name" value="PLP-dependent transferases"/>
    <property type="match status" value="1"/>
</dbReference>
<dbReference type="EMBL" id="BJYJ01000003">
    <property type="protein sequence ID" value="GEN75406.1"/>
    <property type="molecule type" value="Genomic_DNA"/>
</dbReference>
<evidence type="ECO:0000256" key="4">
    <source>
        <dbReference type="ARBA" id="ARBA00022679"/>
    </source>
</evidence>
<evidence type="ECO:0000313" key="13">
    <source>
        <dbReference type="Proteomes" id="UP000321863"/>
    </source>
</evidence>
<feature type="domain" description="Aminotransferase class V" evidence="11">
    <location>
        <begin position="6"/>
        <end position="363"/>
    </location>
</feature>